<proteinExistence type="predicted"/>
<evidence type="ECO:0000313" key="2">
    <source>
        <dbReference type="EMBL" id="GAA1691696.1"/>
    </source>
</evidence>
<dbReference type="PANTHER" id="PTHR33164:SF95">
    <property type="entry name" value="TRANSCRIPTIONAL REGULATOR"/>
    <property type="match status" value="1"/>
</dbReference>
<sequence length="157" mass="17443">MPTITFMGEDYSYTNDSSTTYTSSMDWPAFHQMRIVLQEHNAHWQAQVPELTKPQYAVMRAIEAEPGLEQSAAASAAATDKATLAVLLLRLESRGLIGRAVDPQDRRRKLLRLTPGGRELLRRARPVVDGMSAELLARLTEPEQAQLTRLLAKLATG</sequence>
<dbReference type="Gene3D" id="1.10.10.10">
    <property type="entry name" value="Winged helix-like DNA-binding domain superfamily/Winged helix DNA-binding domain"/>
    <property type="match status" value="1"/>
</dbReference>
<dbReference type="InterPro" id="IPR036388">
    <property type="entry name" value="WH-like_DNA-bd_sf"/>
</dbReference>
<dbReference type="PRINTS" id="PR00598">
    <property type="entry name" value="HTHMARR"/>
</dbReference>
<dbReference type="InterPro" id="IPR000835">
    <property type="entry name" value="HTH_MarR-typ"/>
</dbReference>
<dbReference type="InterPro" id="IPR036390">
    <property type="entry name" value="WH_DNA-bd_sf"/>
</dbReference>
<evidence type="ECO:0000313" key="3">
    <source>
        <dbReference type="Proteomes" id="UP001500618"/>
    </source>
</evidence>
<dbReference type="EMBL" id="BAAANY010000019">
    <property type="protein sequence ID" value="GAA1691696.1"/>
    <property type="molecule type" value="Genomic_DNA"/>
</dbReference>
<dbReference type="PROSITE" id="PS50995">
    <property type="entry name" value="HTH_MARR_2"/>
    <property type="match status" value="1"/>
</dbReference>
<accession>A0ABP4TQ17</accession>
<keyword evidence="3" id="KW-1185">Reference proteome</keyword>
<dbReference type="SMART" id="SM00347">
    <property type="entry name" value="HTH_MARR"/>
    <property type="match status" value="1"/>
</dbReference>
<name>A0ABP4TQ17_9ACTN</name>
<dbReference type="Proteomes" id="UP001500618">
    <property type="component" value="Unassembled WGS sequence"/>
</dbReference>
<dbReference type="SUPFAM" id="SSF46785">
    <property type="entry name" value="Winged helix' DNA-binding domain"/>
    <property type="match status" value="1"/>
</dbReference>
<dbReference type="RefSeq" id="WP_279581973.1">
    <property type="nucleotide sequence ID" value="NZ_WOTO01000039.1"/>
</dbReference>
<reference evidence="3" key="1">
    <citation type="journal article" date="2019" name="Int. J. Syst. Evol. Microbiol.">
        <title>The Global Catalogue of Microorganisms (GCM) 10K type strain sequencing project: providing services to taxonomists for standard genome sequencing and annotation.</title>
        <authorList>
            <consortium name="The Broad Institute Genomics Platform"/>
            <consortium name="The Broad Institute Genome Sequencing Center for Infectious Disease"/>
            <person name="Wu L."/>
            <person name="Ma J."/>
        </authorList>
    </citation>
    <scope>NUCLEOTIDE SEQUENCE [LARGE SCALE GENOMIC DNA]</scope>
    <source>
        <strain evidence="3">JCM 14718</strain>
    </source>
</reference>
<comment type="caution">
    <text evidence="2">The sequence shown here is derived from an EMBL/GenBank/DDBJ whole genome shotgun (WGS) entry which is preliminary data.</text>
</comment>
<feature type="domain" description="HTH marR-type" evidence="1">
    <location>
        <begin position="26"/>
        <end position="156"/>
    </location>
</feature>
<dbReference type="Pfam" id="PF01047">
    <property type="entry name" value="MarR"/>
    <property type="match status" value="1"/>
</dbReference>
<protein>
    <submittedName>
        <fullName evidence="2">MarR family transcriptional regulator</fullName>
    </submittedName>
</protein>
<organism evidence="2 3">
    <name type="scientific">Fodinicola feengrottensis</name>
    <dbReference type="NCBI Taxonomy" id="435914"/>
    <lineage>
        <taxon>Bacteria</taxon>
        <taxon>Bacillati</taxon>
        <taxon>Actinomycetota</taxon>
        <taxon>Actinomycetes</taxon>
        <taxon>Mycobacteriales</taxon>
        <taxon>Fodinicola</taxon>
    </lineage>
</organism>
<gene>
    <name evidence="2" type="ORF">GCM10009765_46360</name>
</gene>
<dbReference type="PANTHER" id="PTHR33164">
    <property type="entry name" value="TRANSCRIPTIONAL REGULATOR, MARR FAMILY"/>
    <property type="match status" value="1"/>
</dbReference>
<evidence type="ECO:0000259" key="1">
    <source>
        <dbReference type="PROSITE" id="PS50995"/>
    </source>
</evidence>
<dbReference type="InterPro" id="IPR039422">
    <property type="entry name" value="MarR/SlyA-like"/>
</dbReference>